<comment type="similarity">
    <text evidence="1">Belongs to the carbon-nitrogen hydrolase superfamily. Nitrilase family.</text>
</comment>
<dbReference type="RefSeq" id="WP_059081823.1">
    <property type="nucleotide sequence ID" value="NZ_BCMM01000022.1"/>
</dbReference>
<evidence type="ECO:0000313" key="5">
    <source>
        <dbReference type="Proteomes" id="UP000067448"/>
    </source>
</evidence>
<dbReference type="InterPro" id="IPR036526">
    <property type="entry name" value="C-N_Hydrolase_sf"/>
</dbReference>
<evidence type="ECO:0000256" key="1">
    <source>
        <dbReference type="ARBA" id="ARBA00008129"/>
    </source>
</evidence>
<dbReference type="PROSITE" id="PS00920">
    <property type="entry name" value="NITRIL_CHT_1"/>
    <property type="match status" value="1"/>
</dbReference>
<protein>
    <submittedName>
        <fullName evidence="4">Aliphatic nitrilase</fullName>
        <ecNumber evidence="4">3.5.5.7</ecNumber>
    </submittedName>
</protein>
<dbReference type="GO" id="GO:0018762">
    <property type="term" value="F:aliphatic nitrilase activity"/>
    <property type="evidence" value="ECO:0007669"/>
    <property type="project" value="UniProtKB-EC"/>
</dbReference>
<dbReference type="PROSITE" id="PS00921">
    <property type="entry name" value="NITRIL_CHT_2"/>
    <property type="match status" value="1"/>
</dbReference>
<dbReference type="Pfam" id="PF00795">
    <property type="entry name" value="CN_hydrolase"/>
    <property type="match status" value="1"/>
</dbReference>
<dbReference type="OrthoDB" id="9811121at2"/>
<dbReference type="AlphaFoldDB" id="A0A100JRE5"/>
<dbReference type="EC" id="3.5.5.7" evidence="4"/>
<reference evidence="4 5" key="2">
    <citation type="journal article" date="2016" name="Genome Announc.">
        <title>Draft Genome Sequences of Streptomyces scabiei S58, Streptomyces turgidiscabies T45, and Streptomyces acidiscabies a10, the Pathogens of Potato Common Scab, Isolated in Japan.</title>
        <authorList>
            <person name="Tomihama T."/>
            <person name="Nishi Y."/>
            <person name="Sakai M."/>
            <person name="Ikenaga M."/>
            <person name="Okubo T."/>
            <person name="Ikeda S."/>
        </authorList>
    </citation>
    <scope>NUCLEOTIDE SEQUENCE [LARGE SCALE GENOMIC DNA]</scope>
    <source>
        <strain evidence="4 5">S58</strain>
    </source>
</reference>
<reference evidence="5" key="1">
    <citation type="submission" date="2015-11" db="EMBL/GenBank/DDBJ databases">
        <authorList>
            <consortium name="Cross-ministerial Strategic Innovation Promotion Program (SIP) consortium"/>
            <person name="Tomihama T."/>
            <person name="Ikenaga M."/>
            <person name="Sakai M."/>
            <person name="Okubo T."/>
            <person name="Ikeda S."/>
        </authorList>
    </citation>
    <scope>NUCLEOTIDE SEQUENCE [LARGE SCALE GENOMIC DNA]</scope>
    <source>
        <strain evidence="5">S58</strain>
    </source>
</reference>
<dbReference type="InterPro" id="IPR003010">
    <property type="entry name" value="C-N_Hydrolase"/>
</dbReference>
<accession>A0A100JRE5</accession>
<keyword evidence="4" id="KW-0378">Hydrolase</keyword>
<evidence type="ECO:0000259" key="3">
    <source>
        <dbReference type="PROSITE" id="PS50263"/>
    </source>
</evidence>
<feature type="active site" description="Proton acceptor" evidence="2">
    <location>
        <position position="48"/>
    </location>
</feature>
<proteinExistence type="inferred from homology"/>
<dbReference type="EMBL" id="BCMM01000022">
    <property type="protein sequence ID" value="GAQ64309.1"/>
    <property type="molecule type" value="Genomic_DNA"/>
</dbReference>
<dbReference type="InterPro" id="IPR000132">
    <property type="entry name" value="Nitrilase/CN_hydratase_CS"/>
</dbReference>
<dbReference type="Gene3D" id="3.60.110.10">
    <property type="entry name" value="Carbon-nitrogen hydrolase"/>
    <property type="match status" value="1"/>
</dbReference>
<dbReference type="PANTHER" id="PTHR46044:SF1">
    <property type="entry name" value="CN HYDROLASE DOMAIN-CONTAINING PROTEIN"/>
    <property type="match status" value="1"/>
</dbReference>
<evidence type="ECO:0000256" key="2">
    <source>
        <dbReference type="PROSITE-ProRule" id="PRU10139"/>
    </source>
</evidence>
<dbReference type="Proteomes" id="UP000067448">
    <property type="component" value="Unassembled WGS sequence"/>
</dbReference>
<sequence length="339" mass="36614">MTETTRRFKAAAVQAEPAWLDAEAGVAKTVDLIAEAARGGASLIAFPEVWIPGYPHFLWLGAVADQVPFVSRYHAASLAPDGDGLTTIRRAARQHGITVALGYSEKDHSTLYITQTVIAADGSVLLHRRKLKPTHVERSLFGEGDGSDLNVVDSPLGRIGALNCAEHVQPLSKYALYAQNEQVHVASWPCFGLYRDLAFQLSAEANTAVTQVYAIEGSAFVLMATQVISPAGIDVFASTSEQRRLLTAGGGCSRIFGPDGRTLTKDLDEGEEALVYADIDLDEIDLAKNAYDPAGHYARADATYLVHRREARRPVVREGSPAETVFPAFPALDDEIPEP</sequence>
<evidence type="ECO:0000313" key="4">
    <source>
        <dbReference type="EMBL" id="GAQ64309.1"/>
    </source>
</evidence>
<name>A0A100JRE5_STRSC</name>
<comment type="caution">
    <text evidence="4">The sequence shown here is derived from an EMBL/GenBank/DDBJ whole genome shotgun (WGS) entry which is preliminary data.</text>
</comment>
<feature type="domain" description="CN hydrolase" evidence="3">
    <location>
        <begin position="8"/>
        <end position="281"/>
    </location>
</feature>
<dbReference type="CDD" id="cd07564">
    <property type="entry name" value="nitrilases_CHs"/>
    <property type="match status" value="1"/>
</dbReference>
<organism evidence="4 5">
    <name type="scientific">Streptomyces scabiei</name>
    <dbReference type="NCBI Taxonomy" id="1930"/>
    <lineage>
        <taxon>Bacteria</taxon>
        <taxon>Bacillati</taxon>
        <taxon>Actinomycetota</taxon>
        <taxon>Actinomycetes</taxon>
        <taxon>Kitasatosporales</taxon>
        <taxon>Streptomycetaceae</taxon>
        <taxon>Streptomyces</taxon>
    </lineage>
</organism>
<gene>
    <name evidence="4" type="primary">nitA_2</name>
    <name evidence="4" type="ORF">SsS58_04702</name>
</gene>
<dbReference type="PANTHER" id="PTHR46044">
    <property type="entry name" value="NITRILASE"/>
    <property type="match status" value="1"/>
</dbReference>
<reference evidence="5" key="3">
    <citation type="submission" date="2016-02" db="EMBL/GenBank/DDBJ databases">
        <title>Draft genome of pathogenic Streptomyces sp. in Japan.</title>
        <authorList>
            <person name="Tomihama T."/>
            <person name="Ikenaga M."/>
            <person name="Sakai M."/>
            <person name="Okubo T."/>
            <person name="Ikeda S."/>
        </authorList>
    </citation>
    <scope>NUCLEOTIDE SEQUENCE [LARGE SCALE GENOMIC DNA]</scope>
    <source>
        <strain evidence="5">S58</strain>
    </source>
</reference>
<dbReference type="SUPFAM" id="SSF56317">
    <property type="entry name" value="Carbon-nitrogen hydrolase"/>
    <property type="match status" value="1"/>
</dbReference>
<dbReference type="InterPro" id="IPR044149">
    <property type="entry name" value="Nitrilases_CHs"/>
</dbReference>
<dbReference type="PROSITE" id="PS50263">
    <property type="entry name" value="CN_HYDROLASE"/>
    <property type="match status" value="1"/>
</dbReference>